<dbReference type="SUPFAM" id="SSF54427">
    <property type="entry name" value="NTF2-like"/>
    <property type="match status" value="1"/>
</dbReference>
<proteinExistence type="predicted"/>
<accession>A0A1M5Y3H5</accession>
<name>A0A1M5Y3H5_9FIRM</name>
<protein>
    <submittedName>
        <fullName evidence="2">SnoaL-like domain-containing protein</fullName>
    </submittedName>
</protein>
<sequence>MANKDSLLSFFDAENERDWSTYRKFLSPDVVWILHSKQTKTIKGIDAYLAAIMEAYKGSDNTFVCEALYQGGDENRIVAILRNNLGERSCDIFEFSGGLIVEESEFILS</sequence>
<feature type="domain" description="SnoaL-like" evidence="1">
    <location>
        <begin position="9"/>
        <end position="102"/>
    </location>
</feature>
<gene>
    <name evidence="2" type="ORF">SAMN02745823_02197</name>
</gene>
<dbReference type="STRING" id="1123282.SAMN02745823_02197"/>
<dbReference type="InterPro" id="IPR037401">
    <property type="entry name" value="SnoaL-like"/>
</dbReference>
<dbReference type="OrthoDB" id="3253739at2"/>
<evidence type="ECO:0000313" key="2">
    <source>
        <dbReference type="EMBL" id="SHI06655.1"/>
    </source>
</evidence>
<reference evidence="2 3" key="1">
    <citation type="submission" date="2016-11" db="EMBL/GenBank/DDBJ databases">
        <authorList>
            <person name="Jaros S."/>
            <person name="Januszkiewicz K."/>
            <person name="Wedrychowicz H."/>
        </authorList>
    </citation>
    <scope>NUCLEOTIDE SEQUENCE [LARGE SCALE GENOMIC DNA]</scope>
    <source>
        <strain evidence="2 3">DSM 10068</strain>
    </source>
</reference>
<dbReference type="AlphaFoldDB" id="A0A1M5Y3H5"/>
<keyword evidence="3" id="KW-1185">Reference proteome</keyword>
<evidence type="ECO:0000259" key="1">
    <source>
        <dbReference type="Pfam" id="PF12680"/>
    </source>
</evidence>
<dbReference type="EMBL" id="FQXV01000007">
    <property type="protein sequence ID" value="SHI06655.1"/>
    <property type="molecule type" value="Genomic_DNA"/>
</dbReference>
<dbReference type="RefSeq" id="WP_073078829.1">
    <property type="nucleotide sequence ID" value="NZ_FQXV01000007.1"/>
</dbReference>
<dbReference type="Pfam" id="PF12680">
    <property type="entry name" value="SnoaL_2"/>
    <property type="match status" value="1"/>
</dbReference>
<evidence type="ECO:0000313" key="3">
    <source>
        <dbReference type="Proteomes" id="UP000183995"/>
    </source>
</evidence>
<dbReference type="Gene3D" id="3.10.450.50">
    <property type="match status" value="1"/>
</dbReference>
<dbReference type="InterPro" id="IPR032710">
    <property type="entry name" value="NTF2-like_dom_sf"/>
</dbReference>
<organism evidence="2 3">
    <name type="scientific">Sporobacter termitidis DSM 10068</name>
    <dbReference type="NCBI Taxonomy" id="1123282"/>
    <lineage>
        <taxon>Bacteria</taxon>
        <taxon>Bacillati</taxon>
        <taxon>Bacillota</taxon>
        <taxon>Clostridia</taxon>
        <taxon>Eubacteriales</taxon>
        <taxon>Oscillospiraceae</taxon>
        <taxon>Sporobacter</taxon>
    </lineage>
</organism>
<dbReference type="Proteomes" id="UP000183995">
    <property type="component" value="Unassembled WGS sequence"/>
</dbReference>